<dbReference type="AlphaFoldDB" id="A0A0X3BJ04"/>
<dbReference type="EMBL" id="LT158599">
    <property type="protein sequence ID" value="CVK31790.1"/>
    <property type="molecule type" value="Genomic_DNA"/>
</dbReference>
<keyword evidence="1" id="KW-0812">Transmembrane</keyword>
<keyword evidence="1" id="KW-0472">Membrane</keyword>
<protein>
    <recommendedName>
        <fullName evidence="4">Transposase</fullName>
    </recommendedName>
</protein>
<gene>
    <name evidence="2" type="ORF">MMAB1_0573</name>
</gene>
<organism evidence="2 3">
    <name type="scientific">Methanoculleus bourgensis</name>
    <dbReference type="NCBI Taxonomy" id="83986"/>
    <lineage>
        <taxon>Archaea</taxon>
        <taxon>Methanobacteriati</taxon>
        <taxon>Methanobacteriota</taxon>
        <taxon>Stenosarchaea group</taxon>
        <taxon>Methanomicrobia</taxon>
        <taxon>Methanomicrobiales</taxon>
        <taxon>Methanomicrobiaceae</taxon>
        <taxon>Methanoculleus</taxon>
    </lineage>
</organism>
<evidence type="ECO:0000313" key="3">
    <source>
        <dbReference type="Proteomes" id="UP000069850"/>
    </source>
</evidence>
<dbReference type="GeneID" id="27136624"/>
<evidence type="ECO:0008006" key="4">
    <source>
        <dbReference type="Google" id="ProtNLM"/>
    </source>
</evidence>
<dbReference type="KEGG" id="mema:MMAB1_0573"/>
<accession>A0A0X3BJ04</accession>
<reference evidence="2 3" key="1">
    <citation type="submission" date="2016-01" db="EMBL/GenBank/DDBJ databases">
        <authorList>
            <person name="Manzoor S."/>
        </authorList>
    </citation>
    <scope>NUCLEOTIDE SEQUENCE [LARGE SCALE GENOMIC DNA]</scope>
    <source>
        <strain evidence="2">Methanoculleus sp MAB1</strain>
    </source>
</reference>
<dbReference type="RefSeq" id="WP_062261805.1">
    <property type="nucleotide sequence ID" value="NZ_LT158599.1"/>
</dbReference>
<feature type="transmembrane region" description="Helical" evidence="1">
    <location>
        <begin position="72"/>
        <end position="93"/>
    </location>
</feature>
<keyword evidence="1" id="KW-1133">Transmembrane helix</keyword>
<dbReference type="OrthoDB" id="139719at2157"/>
<evidence type="ECO:0000256" key="1">
    <source>
        <dbReference type="SAM" id="Phobius"/>
    </source>
</evidence>
<sequence>MPFAKSKKTTCRKSNDLKPKECCAHAIAALDQHLTIPIQGRLTQTDLFQALVGMAAMQQSIPGRAQEPVIRYLYAIISFLLKNVWIALLWIHFSPVKQGPRTIEMRAFRFDAFRLIIWEAIRASMGMVKGITVLRQRV</sequence>
<proteinExistence type="predicted"/>
<evidence type="ECO:0000313" key="2">
    <source>
        <dbReference type="EMBL" id="CVK31790.1"/>
    </source>
</evidence>
<dbReference type="Proteomes" id="UP000069850">
    <property type="component" value="Chromosome 1"/>
</dbReference>
<name>A0A0X3BJ04_9EURY</name>